<organism evidence="2 3">
    <name type="scientific">Ferrimonas balearica (strain DSM 9799 / CCM 4581 / KCTC 23876 / PAT)</name>
    <dbReference type="NCBI Taxonomy" id="550540"/>
    <lineage>
        <taxon>Bacteria</taxon>
        <taxon>Pseudomonadati</taxon>
        <taxon>Pseudomonadota</taxon>
        <taxon>Gammaproteobacteria</taxon>
        <taxon>Alteromonadales</taxon>
        <taxon>Ferrimonadaceae</taxon>
        <taxon>Ferrimonas</taxon>
    </lineage>
</organism>
<evidence type="ECO:0000313" key="3">
    <source>
        <dbReference type="Proteomes" id="UP000006683"/>
    </source>
</evidence>
<dbReference type="RefSeq" id="WP_013343778.1">
    <property type="nucleotide sequence ID" value="NC_014541.1"/>
</dbReference>
<dbReference type="Gene3D" id="3.40.50.2000">
    <property type="entry name" value="Glycogen Phosphorylase B"/>
    <property type="match status" value="2"/>
</dbReference>
<keyword evidence="3" id="KW-1185">Reference proteome</keyword>
<dbReference type="CAZy" id="GT4">
    <property type="family name" value="Glycosyltransferase Family 4"/>
</dbReference>
<dbReference type="InterPro" id="IPR050194">
    <property type="entry name" value="Glycosyltransferase_grp1"/>
</dbReference>
<dbReference type="GeneID" id="67180504"/>
<dbReference type="EMBL" id="CP002209">
    <property type="protein sequence ID" value="ADN74472.1"/>
    <property type="molecule type" value="Genomic_DNA"/>
</dbReference>
<dbReference type="KEGG" id="fbl:Fbal_0258"/>
<sequence length="377" mass="41611">MGQSNVVLVIFSYGMSATRWKQMGILSKEKVIFEAYLNSGLAEQVVWFTYHPDDPALVAEEQKAGRLHPGITVLPAPAWAGTGLGKLFYSVAGPWLQRDAFTQATAMINHQTSGCWTGLTARLLLGGRFVYRYGHSLWRRHLDRKQYARLAFSWPLDRLALACSDHALVCTESDYRATSGGPNVSHCPNFIELESTARAHDAPSQRPNRGVYVGRLMSFKNLFNLIEACAKRQLPLDLYGDGPLRGELEAHAAKVGAECRFLGVRPNHEVRDALTQYRWFFLVSNYEAMPKALLEGMAAGCVCVAAPNYGCAEVIEDGVDGVLSADWEADSIADAMARADGPHMDGMASRAMTKVRDQYSLERVLSLHRKALLGGDQ</sequence>
<dbReference type="PANTHER" id="PTHR45947:SF3">
    <property type="entry name" value="SULFOQUINOVOSYL TRANSFERASE SQD2"/>
    <property type="match status" value="1"/>
</dbReference>
<accession>E1SLS3</accession>
<dbReference type="InterPro" id="IPR001296">
    <property type="entry name" value="Glyco_trans_1"/>
</dbReference>
<reference evidence="2 3" key="1">
    <citation type="journal article" date="2010" name="Stand. Genomic Sci.">
        <title>Complete genome sequence of Ferrimonas balearica type strain (PAT).</title>
        <authorList>
            <person name="Nolan M."/>
            <person name="Sikorski J."/>
            <person name="Davenport K."/>
            <person name="Lucas S."/>
            <person name="Glavina Del Rio T."/>
            <person name="Tice H."/>
            <person name="Cheng J."/>
            <person name="Goodwin L."/>
            <person name="Pitluck S."/>
            <person name="Liolios K."/>
            <person name="Ivanova N."/>
            <person name="Mavromatis K."/>
            <person name="Ovchinnikova G."/>
            <person name="Pati A."/>
            <person name="Chen A."/>
            <person name="Palaniappan K."/>
            <person name="Land M."/>
            <person name="Hauser L."/>
            <person name="Chang Y."/>
            <person name="Jeffries C."/>
            <person name="Tapia R."/>
            <person name="Brettin T."/>
            <person name="Detter J."/>
            <person name="Han C."/>
            <person name="Yasawong M."/>
            <person name="Rohde M."/>
            <person name="Tindall B."/>
            <person name="Goker M."/>
            <person name="Woyke T."/>
            <person name="Bristow J."/>
            <person name="Eisen J."/>
            <person name="Markowitz V."/>
            <person name="Hugenholtz P."/>
            <person name="Kyrpides N."/>
            <person name="Klenk H."/>
            <person name="Lapidus A."/>
        </authorList>
    </citation>
    <scope>NUCLEOTIDE SEQUENCE [LARGE SCALE GENOMIC DNA]</scope>
    <source>
        <strain evidence="3">DSM 9799 / CCM 4581 / KCTC 23876 / PAT</strain>
    </source>
</reference>
<dbReference type="SUPFAM" id="SSF53756">
    <property type="entry name" value="UDP-Glycosyltransferase/glycogen phosphorylase"/>
    <property type="match status" value="1"/>
</dbReference>
<dbReference type="AlphaFoldDB" id="E1SLS3"/>
<dbReference type="STRING" id="550540.Fbal_0258"/>
<feature type="domain" description="Glycosyl transferase family 1" evidence="1">
    <location>
        <begin position="205"/>
        <end position="338"/>
    </location>
</feature>
<dbReference type="OrthoDB" id="9768937at2"/>
<gene>
    <name evidence="2" type="ordered locus">Fbal_0258</name>
</gene>
<dbReference type="PANTHER" id="PTHR45947">
    <property type="entry name" value="SULFOQUINOVOSYL TRANSFERASE SQD2"/>
    <property type="match status" value="1"/>
</dbReference>
<name>E1SLS3_FERBD</name>
<evidence type="ECO:0000313" key="2">
    <source>
        <dbReference type="EMBL" id="ADN74472.1"/>
    </source>
</evidence>
<keyword evidence="2" id="KW-0808">Transferase</keyword>
<protein>
    <submittedName>
        <fullName evidence="2">Glycosyl transferase group 1</fullName>
    </submittedName>
</protein>
<dbReference type="eggNOG" id="COG0438">
    <property type="taxonomic scope" value="Bacteria"/>
</dbReference>
<dbReference type="GO" id="GO:0016757">
    <property type="term" value="F:glycosyltransferase activity"/>
    <property type="evidence" value="ECO:0007669"/>
    <property type="project" value="InterPro"/>
</dbReference>
<dbReference type="CDD" id="cd03801">
    <property type="entry name" value="GT4_PimA-like"/>
    <property type="match status" value="1"/>
</dbReference>
<dbReference type="HOGENOM" id="CLU_009583_2_2_6"/>
<proteinExistence type="predicted"/>
<dbReference type="Pfam" id="PF00534">
    <property type="entry name" value="Glycos_transf_1"/>
    <property type="match status" value="1"/>
</dbReference>
<dbReference type="Proteomes" id="UP000006683">
    <property type="component" value="Chromosome"/>
</dbReference>
<evidence type="ECO:0000259" key="1">
    <source>
        <dbReference type="Pfam" id="PF00534"/>
    </source>
</evidence>